<dbReference type="RefSeq" id="WP_344228902.1">
    <property type="nucleotide sequence ID" value="NZ_BAAARI010000012.1"/>
</dbReference>
<feature type="transmembrane region" description="Helical" evidence="2">
    <location>
        <begin position="63"/>
        <end position="88"/>
    </location>
</feature>
<sequence length="164" mass="17630">MSSERPGEEPAIFRLPPESFRVGSDEAPPARPEPAPHREPAEPRPQRDAESTAPRRRRKAWDIVLTIVLLVSTAAVSAVASTLALLLASSSAGCGADGRVCRTELLQGGVWTMLTVPWIVFVLTAFFAVLLLVVRRRAFWVPLAGSVLAALGWLVGAVLLWAAV</sequence>
<evidence type="ECO:0000256" key="1">
    <source>
        <dbReference type="SAM" id="MobiDB-lite"/>
    </source>
</evidence>
<feature type="transmembrane region" description="Helical" evidence="2">
    <location>
        <begin position="140"/>
        <end position="163"/>
    </location>
</feature>
<name>A0ABP6BNP4_9MICO</name>
<proteinExistence type="predicted"/>
<dbReference type="InterPro" id="IPR046231">
    <property type="entry name" value="DUF6264"/>
</dbReference>
<comment type="caution">
    <text evidence="3">The sequence shown here is derived from an EMBL/GenBank/DDBJ whole genome shotgun (WGS) entry which is preliminary data.</text>
</comment>
<feature type="region of interest" description="Disordered" evidence="1">
    <location>
        <begin position="1"/>
        <end position="54"/>
    </location>
</feature>
<dbReference type="Pfam" id="PF19779">
    <property type="entry name" value="DUF6264"/>
    <property type="match status" value="1"/>
</dbReference>
<gene>
    <name evidence="3" type="ORF">GCM10009862_18690</name>
</gene>
<keyword evidence="2" id="KW-0472">Membrane</keyword>
<keyword evidence="2" id="KW-1133">Transmembrane helix</keyword>
<reference evidence="4" key="1">
    <citation type="journal article" date="2019" name="Int. J. Syst. Evol. Microbiol.">
        <title>The Global Catalogue of Microorganisms (GCM) 10K type strain sequencing project: providing services to taxonomists for standard genome sequencing and annotation.</title>
        <authorList>
            <consortium name="The Broad Institute Genomics Platform"/>
            <consortium name="The Broad Institute Genome Sequencing Center for Infectious Disease"/>
            <person name="Wu L."/>
            <person name="Ma J."/>
        </authorList>
    </citation>
    <scope>NUCLEOTIDE SEQUENCE [LARGE SCALE GENOMIC DNA]</scope>
    <source>
        <strain evidence="4">JCM 16365</strain>
    </source>
</reference>
<evidence type="ECO:0008006" key="5">
    <source>
        <dbReference type="Google" id="ProtNLM"/>
    </source>
</evidence>
<organism evidence="3 4">
    <name type="scientific">Microbacterium binotii</name>
    <dbReference type="NCBI Taxonomy" id="462710"/>
    <lineage>
        <taxon>Bacteria</taxon>
        <taxon>Bacillati</taxon>
        <taxon>Actinomycetota</taxon>
        <taxon>Actinomycetes</taxon>
        <taxon>Micrococcales</taxon>
        <taxon>Microbacteriaceae</taxon>
        <taxon>Microbacterium</taxon>
    </lineage>
</organism>
<evidence type="ECO:0000256" key="2">
    <source>
        <dbReference type="SAM" id="Phobius"/>
    </source>
</evidence>
<dbReference type="Proteomes" id="UP001500274">
    <property type="component" value="Unassembled WGS sequence"/>
</dbReference>
<evidence type="ECO:0000313" key="3">
    <source>
        <dbReference type="EMBL" id="GAA2579723.1"/>
    </source>
</evidence>
<feature type="transmembrane region" description="Helical" evidence="2">
    <location>
        <begin position="108"/>
        <end position="133"/>
    </location>
</feature>
<dbReference type="EMBL" id="BAAARI010000012">
    <property type="protein sequence ID" value="GAA2579723.1"/>
    <property type="molecule type" value="Genomic_DNA"/>
</dbReference>
<keyword evidence="2" id="KW-0812">Transmembrane</keyword>
<evidence type="ECO:0000313" key="4">
    <source>
        <dbReference type="Proteomes" id="UP001500274"/>
    </source>
</evidence>
<feature type="compositionally biased region" description="Basic and acidic residues" evidence="1">
    <location>
        <begin position="34"/>
        <end position="50"/>
    </location>
</feature>
<accession>A0ABP6BNP4</accession>
<keyword evidence="4" id="KW-1185">Reference proteome</keyword>
<protein>
    <recommendedName>
        <fullName evidence="5">Integral membrane protein</fullName>
    </recommendedName>
</protein>